<keyword evidence="3 5" id="KW-1133">Transmembrane helix</keyword>
<feature type="transmembrane region" description="Helical" evidence="5">
    <location>
        <begin position="348"/>
        <end position="371"/>
    </location>
</feature>
<dbReference type="Pfam" id="PF07690">
    <property type="entry name" value="MFS_1"/>
    <property type="match status" value="1"/>
</dbReference>
<evidence type="ECO:0000256" key="4">
    <source>
        <dbReference type="ARBA" id="ARBA00023136"/>
    </source>
</evidence>
<dbReference type="PANTHER" id="PTHR42910">
    <property type="entry name" value="TRANSPORTER SCO4007-RELATED"/>
    <property type="match status" value="1"/>
</dbReference>
<dbReference type="PROSITE" id="PS50850">
    <property type="entry name" value="MFS"/>
    <property type="match status" value="1"/>
</dbReference>
<evidence type="ECO:0000313" key="7">
    <source>
        <dbReference type="EMBL" id="MDH6196529.1"/>
    </source>
</evidence>
<feature type="transmembrane region" description="Helical" evidence="5">
    <location>
        <begin position="83"/>
        <end position="101"/>
    </location>
</feature>
<dbReference type="Proteomes" id="UP001160130">
    <property type="component" value="Unassembled WGS sequence"/>
</dbReference>
<feature type="transmembrane region" description="Helical" evidence="5">
    <location>
        <begin position="377"/>
        <end position="396"/>
    </location>
</feature>
<dbReference type="SUPFAM" id="SSF103473">
    <property type="entry name" value="MFS general substrate transporter"/>
    <property type="match status" value="1"/>
</dbReference>
<dbReference type="RefSeq" id="WP_280833130.1">
    <property type="nucleotide sequence ID" value="NZ_JARXVE010000004.1"/>
</dbReference>
<evidence type="ECO:0000256" key="5">
    <source>
        <dbReference type="SAM" id="Phobius"/>
    </source>
</evidence>
<organism evidence="7 8">
    <name type="scientific">Mycolicibacterium frederiksbergense</name>
    <dbReference type="NCBI Taxonomy" id="117567"/>
    <lineage>
        <taxon>Bacteria</taxon>
        <taxon>Bacillati</taxon>
        <taxon>Actinomycetota</taxon>
        <taxon>Actinomycetes</taxon>
        <taxon>Mycobacteriales</taxon>
        <taxon>Mycobacteriaceae</taxon>
        <taxon>Mycolicibacterium</taxon>
    </lineage>
</organism>
<feature type="transmembrane region" description="Helical" evidence="5">
    <location>
        <begin position="308"/>
        <end position="327"/>
    </location>
</feature>
<feature type="transmembrane region" description="Helical" evidence="5">
    <location>
        <begin position="139"/>
        <end position="159"/>
    </location>
</feature>
<dbReference type="PANTHER" id="PTHR42910:SF1">
    <property type="entry name" value="MAJOR FACILITATOR SUPERFAMILY (MFS) PROFILE DOMAIN-CONTAINING PROTEIN"/>
    <property type="match status" value="1"/>
</dbReference>
<feature type="transmembrane region" description="Helical" evidence="5">
    <location>
        <begin position="107"/>
        <end position="127"/>
    </location>
</feature>
<dbReference type="EMBL" id="JARXVE010000004">
    <property type="protein sequence ID" value="MDH6196529.1"/>
    <property type="molecule type" value="Genomic_DNA"/>
</dbReference>
<dbReference type="InterPro" id="IPR020846">
    <property type="entry name" value="MFS_dom"/>
</dbReference>
<evidence type="ECO:0000256" key="2">
    <source>
        <dbReference type="ARBA" id="ARBA00022692"/>
    </source>
</evidence>
<feature type="transmembrane region" description="Helical" evidence="5">
    <location>
        <begin position="171"/>
        <end position="191"/>
    </location>
</feature>
<comment type="caution">
    <text evidence="7">The sequence shown here is derived from an EMBL/GenBank/DDBJ whole genome shotgun (WGS) entry which is preliminary data.</text>
</comment>
<evidence type="ECO:0000313" key="8">
    <source>
        <dbReference type="Proteomes" id="UP001160130"/>
    </source>
</evidence>
<protein>
    <submittedName>
        <fullName evidence="7">MFS family arabinose efflux permease</fullName>
    </submittedName>
</protein>
<feature type="transmembrane region" description="Helical" evidence="5">
    <location>
        <begin position="256"/>
        <end position="273"/>
    </location>
</feature>
<name>A0ABT6L0Q8_9MYCO</name>
<feature type="transmembrane region" description="Helical" evidence="5">
    <location>
        <begin position="19"/>
        <end position="36"/>
    </location>
</feature>
<evidence type="ECO:0000256" key="1">
    <source>
        <dbReference type="ARBA" id="ARBA00004651"/>
    </source>
</evidence>
<dbReference type="Gene3D" id="1.20.1250.20">
    <property type="entry name" value="MFS general substrate transporter like domains"/>
    <property type="match status" value="1"/>
</dbReference>
<dbReference type="InterPro" id="IPR001958">
    <property type="entry name" value="Tet-R_TetA/multi-R_MdtG-like"/>
</dbReference>
<feature type="domain" description="Major facilitator superfamily (MFS) profile" evidence="6">
    <location>
        <begin position="18"/>
        <end position="397"/>
    </location>
</feature>
<accession>A0ABT6L0Q8</accession>
<comment type="subcellular location">
    <subcellularLocation>
        <location evidence="1">Cell membrane</location>
        <topology evidence="1">Multi-pass membrane protein</topology>
    </subcellularLocation>
</comment>
<feature type="transmembrane region" description="Helical" evidence="5">
    <location>
        <begin position="56"/>
        <end position="76"/>
    </location>
</feature>
<evidence type="ECO:0000256" key="3">
    <source>
        <dbReference type="ARBA" id="ARBA00022989"/>
    </source>
</evidence>
<dbReference type="InterPro" id="IPR011701">
    <property type="entry name" value="MFS"/>
</dbReference>
<dbReference type="InterPro" id="IPR036259">
    <property type="entry name" value="MFS_trans_sf"/>
</dbReference>
<evidence type="ECO:0000259" key="6">
    <source>
        <dbReference type="PROSITE" id="PS50850"/>
    </source>
</evidence>
<dbReference type="PRINTS" id="PR01035">
    <property type="entry name" value="TCRTETA"/>
</dbReference>
<gene>
    <name evidence="7" type="ORF">M2272_003172</name>
</gene>
<reference evidence="7 8" key="1">
    <citation type="submission" date="2023-04" db="EMBL/GenBank/DDBJ databases">
        <title>Forest soil microbial communities from Buena Vista Peninsula, Colon Province, Panama.</title>
        <authorList>
            <person name="Bouskill N."/>
        </authorList>
    </citation>
    <scope>NUCLEOTIDE SEQUENCE [LARGE SCALE GENOMIC DNA]</scope>
    <source>
        <strain evidence="7 8">AC80</strain>
    </source>
</reference>
<keyword evidence="8" id="KW-1185">Reference proteome</keyword>
<keyword evidence="2 5" id="KW-0812">Transmembrane</keyword>
<feature type="transmembrane region" description="Helical" evidence="5">
    <location>
        <begin position="226"/>
        <end position="244"/>
    </location>
</feature>
<keyword evidence="4 5" id="KW-0472">Membrane</keyword>
<feature type="transmembrane region" description="Helical" evidence="5">
    <location>
        <begin position="285"/>
        <end position="302"/>
    </location>
</feature>
<sequence length="397" mass="40453">MTVQPTFGTRAPALSRTTLWFMAIAAGLGTATSYPLQPAVVDVAATLDASVAEVGLALACGPVGYLLGLALLVPLVDRFPPRYVVATQLGALAVALAANAACRSPWLLGLTVGAIGACSTVGAQLSSITARFAQARHRAAALGIVTAGISAGIIGGRIVGGWLTDIFGWRGALLMIALSCIPMAVIALAVLPTTTGTATRGYLATLRGLPRLYVEYATLRIAAARGALWFFAFCAIWSGLAVALAQPPFSYSAERIGLYAGAGLLGMVATRIAGTWTDRVGPRRVIVVGLVIAALAAALLGVCLSRTVATLIGLALFDAGLFAAQVANQSTVLAIDTAAPARFNSAYMVVYFIGGSVGTAFGAAAVGWFGWPATGAFAVAAIALAILLTATTRFRVP</sequence>
<proteinExistence type="predicted"/>